<dbReference type="EMBL" id="GGEC01057359">
    <property type="protein sequence ID" value="MBX37843.1"/>
    <property type="molecule type" value="Transcribed_RNA"/>
</dbReference>
<dbReference type="AlphaFoldDB" id="A0A2P2N5W0"/>
<reference evidence="1" key="1">
    <citation type="submission" date="2018-02" db="EMBL/GenBank/DDBJ databases">
        <title>Rhizophora mucronata_Transcriptome.</title>
        <authorList>
            <person name="Meera S.P."/>
            <person name="Sreeshan A."/>
            <person name="Augustine A."/>
        </authorList>
    </citation>
    <scope>NUCLEOTIDE SEQUENCE</scope>
    <source>
        <tissue evidence="1">Leaf</tissue>
    </source>
</reference>
<name>A0A2P2N5W0_RHIMU</name>
<proteinExistence type="predicted"/>
<organism evidence="1">
    <name type="scientific">Rhizophora mucronata</name>
    <name type="common">Asiatic mangrove</name>
    <dbReference type="NCBI Taxonomy" id="61149"/>
    <lineage>
        <taxon>Eukaryota</taxon>
        <taxon>Viridiplantae</taxon>
        <taxon>Streptophyta</taxon>
        <taxon>Embryophyta</taxon>
        <taxon>Tracheophyta</taxon>
        <taxon>Spermatophyta</taxon>
        <taxon>Magnoliopsida</taxon>
        <taxon>eudicotyledons</taxon>
        <taxon>Gunneridae</taxon>
        <taxon>Pentapetalae</taxon>
        <taxon>rosids</taxon>
        <taxon>fabids</taxon>
        <taxon>Malpighiales</taxon>
        <taxon>Rhizophoraceae</taxon>
        <taxon>Rhizophora</taxon>
    </lineage>
</organism>
<sequence>MRICKTTSLHSPLDAPSNQHIRFINVL</sequence>
<protein>
    <submittedName>
        <fullName evidence="1">Uncharacterized protein</fullName>
    </submittedName>
</protein>
<accession>A0A2P2N5W0</accession>
<evidence type="ECO:0000313" key="1">
    <source>
        <dbReference type="EMBL" id="MBX37843.1"/>
    </source>
</evidence>